<sequence length="254" mass="29535">MGHGFYDITLYRRSDNSDNNTFAMQNHLISDLYIDFLDGYKPKGTTRISADIGNEDYNRGYFGSILSVEVAFDEKEYQLSSPDQQNKIILDTIHRIAVFCSKRYGWDKAVFDQAYSKVIECGYIYKKELKKKHSKDRKHQASLLLEKDGHSDTVSVNFYNSKGDLLKTVQLLKSFRHELFYGKITANHKWFSNLDFGIHIKNRQVTIKASLEKQAAETVITPIANTPEELEGYLRRITYRKFTNQLDFAKWANQ</sequence>
<organism evidence="1 2">
    <name type="scientific">Mucilaginibacter dorajii</name>
    <dbReference type="NCBI Taxonomy" id="692994"/>
    <lineage>
        <taxon>Bacteria</taxon>
        <taxon>Pseudomonadati</taxon>
        <taxon>Bacteroidota</taxon>
        <taxon>Sphingobacteriia</taxon>
        <taxon>Sphingobacteriales</taxon>
        <taxon>Sphingobacteriaceae</taxon>
        <taxon>Mucilaginibacter</taxon>
    </lineage>
</organism>
<evidence type="ECO:0000313" key="2">
    <source>
        <dbReference type="Proteomes" id="UP001500742"/>
    </source>
</evidence>
<dbReference type="EMBL" id="BAAAZC010000025">
    <property type="protein sequence ID" value="GAA3980390.1"/>
    <property type="molecule type" value="Genomic_DNA"/>
</dbReference>
<evidence type="ECO:0000313" key="1">
    <source>
        <dbReference type="EMBL" id="GAA3980390.1"/>
    </source>
</evidence>
<dbReference type="RefSeq" id="WP_259088329.1">
    <property type="nucleotide sequence ID" value="NZ_BAAAZC010000025.1"/>
</dbReference>
<keyword evidence="2" id="KW-1185">Reference proteome</keyword>
<gene>
    <name evidence="1" type="ORF">GCM10022210_34550</name>
</gene>
<proteinExistence type="predicted"/>
<dbReference type="Proteomes" id="UP001500742">
    <property type="component" value="Unassembled WGS sequence"/>
</dbReference>
<comment type="caution">
    <text evidence="1">The sequence shown here is derived from an EMBL/GenBank/DDBJ whole genome shotgun (WGS) entry which is preliminary data.</text>
</comment>
<reference evidence="2" key="1">
    <citation type="journal article" date="2019" name="Int. J. Syst. Evol. Microbiol.">
        <title>The Global Catalogue of Microorganisms (GCM) 10K type strain sequencing project: providing services to taxonomists for standard genome sequencing and annotation.</title>
        <authorList>
            <consortium name="The Broad Institute Genomics Platform"/>
            <consortium name="The Broad Institute Genome Sequencing Center for Infectious Disease"/>
            <person name="Wu L."/>
            <person name="Ma J."/>
        </authorList>
    </citation>
    <scope>NUCLEOTIDE SEQUENCE [LARGE SCALE GENOMIC DNA]</scope>
    <source>
        <strain evidence="2">JCM 16601</strain>
    </source>
</reference>
<protein>
    <submittedName>
        <fullName evidence="1">Uncharacterized protein</fullName>
    </submittedName>
</protein>
<name>A0ABP7QDK8_9SPHI</name>
<accession>A0ABP7QDK8</accession>